<reference evidence="2" key="1">
    <citation type="submission" date="2021-02" db="EMBL/GenBank/DDBJ databases">
        <title>Genome sequence of Rhodospirillales sp. strain TMPK1 isolated from soil.</title>
        <authorList>
            <person name="Nakai R."/>
            <person name="Kusada H."/>
            <person name="Tamaki H."/>
        </authorList>
    </citation>
    <scope>NUCLEOTIDE SEQUENCE</scope>
    <source>
        <strain evidence="2">TMPK1</strain>
    </source>
</reference>
<gene>
    <name evidence="2" type="ORF">TMPK1_36930</name>
</gene>
<name>A0A8S8XK00_9PROT</name>
<dbReference type="RefSeq" id="WP_420244938.1">
    <property type="nucleotide sequence ID" value="NZ_BOPV01000001.1"/>
</dbReference>
<dbReference type="Proteomes" id="UP000681075">
    <property type="component" value="Unassembled WGS sequence"/>
</dbReference>
<proteinExistence type="predicted"/>
<evidence type="ECO:0000259" key="1">
    <source>
        <dbReference type="Pfam" id="PF01636"/>
    </source>
</evidence>
<dbReference type="InterPro" id="IPR011009">
    <property type="entry name" value="Kinase-like_dom_sf"/>
</dbReference>
<evidence type="ECO:0000313" key="3">
    <source>
        <dbReference type="Proteomes" id="UP000681075"/>
    </source>
</evidence>
<dbReference type="Pfam" id="PF01636">
    <property type="entry name" value="APH"/>
    <property type="match status" value="1"/>
</dbReference>
<accession>A0A8S8XK00</accession>
<keyword evidence="3" id="KW-1185">Reference proteome</keyword>
<organism evidence="2 3">
    <name type="scientific">Roseiterribacter gracilis</name>
    <dbReference type="NCBI Taxonomy" id="2812848"/>
    <lineage>
        <taxon>Bacteria</taxon>
        <taxon>Pseudomonadati</taxon>
        <taxon>Pseudomonadota</taxon>
        <taxon>Alphaproteobacteria</taxon>
        <taxon>Rhodospirillales</taxon>
        <taxon>Roseiterribacteraceae</taxon>
        <taxon>Roseiterribacter</taxon>
    </lineage>
</organism>
<evidence type="ECO:0000313" key="2">
    <source>
        <dbReference type="EMBL" id="GIL41456.1"/>
    </source>
</evidence>
<dbReference type="AlphaFoldDB" id="A0A8S8XK00"/>
<dbReference type="InterPro" id="IPR002575">
    <property type="entry name" value="Aminoglycoside_PTrfase"/>
</dbReference>
<feature type="domain" description="Aminoglycoside phosphotransferase" evidence="1">
    <location>
        <begin position="29"/>
        <end position="264"/>
    </location>
</feature>
<comment type="caution">
    <text evidence="2">The sequence shown here is derived from an EMBL/GenBank/DDBJ whole genome shotgun (WGS) entry which is preliminary data.</text>
</comment>
<dbReference type="EMBL" id="BOPV01000001">
    <property type="protein sequence ID" value="GIL41456.1"/>
    <property type="molecule type" value="Genomic_DNA"/>
</dbReference>
<dbReference type="SUPFAM" id="SSF56112">
    <property type="entry name" value="Protein kinase-like (PK-like)"/>
    <property type="match status" value="1"/>
</dbReference>
<protein>
    <submittedName>
        <fullName evidence="2">Aminoglycoside phosphotransferase</fullName>
    </submittedName>
</protein>
<sequence length="342" mass="37230">MAELDVAAIAERLVPGTLQGWSPVRVTGNNRVFRIASDTGTFALKFYPSVGRDRDERIEREFGGLGFLTANGMSGTVPTPVARDDAAGAALYSWLDGEPLARFDGVIVDALLAFLHDLHALRGMPNAQAIPDAREATRTLAELLGQVEARLARLRMSPCLFDRAQACLDTAEHALAAARRAAEAAYEAAKLDPAAVIPTTQATLSPSDFGVHNAVRLRDGRIGFVDFEYFGWDDPVKLTADTLWHPAGSLANDSLLAERFRRGAASVYGDAAYHARLAAQLPIFGLRWCCICLNEFLPDRLEQRRRAGELGGESEILERQLVKAEGILARVREMLASTMVDV</sequence>